<dbReference type="Proteomes" id="UP001139319">
    <property type="component" value="Unassembled WGS sequence"/>
</dbReference>
<dbReference type="SUPFAM" id="SSF53649">
    <property type="entry name" value="Alkaline phosphatase-like"/>
    <property type="match status" value="1"/>
</dbReference>
<organism evidence="1 2">
    <name type="scientific">Gilvimarinus xylanilyticus</name>
    <dbReference type="NCBI Taxonomy" id="2944139"/>
    <lineage>
        <taxon>Bacteria</taxon>
        <taxon>Pseudomonadati</taxon>
        <taxon>Pseudomonadota</taxon>
        <taxon>Gammaproteobacteria</taxon>
        <taxon>Cellvibrionales</taxon>
        <taxon>Cellvibrionaceae</taxon>
        <taxon>Gilvimarinus</taxon>
    </lineage>
</organism>
<name>A0A9X2KX04_9GAMM</name>
<dbReference type="Gene3D" id="3.40.720.10">
    <property type="entry name" value="Alkaline Phosphatase, subunit A"/>
    <property type="match status" value="1"/>
</dbReference>
<proteinExistence type="predicted"/>
<dbReference type="AlphaFoldDB" id="A0A9X2KX04"/>
<reference evidence="1" key="1">
    <citation type="submission" date="2022-05" db="EMBL/GenBank/DDBJ databases">
        <authorList>
            <person name="Sun H.-N."/>
        </authorList>
    </citation>
    <scope>NUCLEOTIDE SEQUENCE</scope>
    <source>
        <strain evidence="1">HB14</strain>
    </source>
</reference>
<evidence type="ECO:0000313" key="1">
    <source>
        <dbReference type="EMBL" id="MCP8900105.1"/>
    </source>
</evidence>
<dbReference type="EMBL" id="JAMFTH010000004">
    <property type="protein sequence ID" value="MCP8900105.1"/>
    <property type="molecule type" value="Genomic_DNA"/>
</dbReference>
<dbReference type="InterPro" id="IPR017850">
    <property type="entry name" value="Alkaline_phosphatase_core_sf"/>
</dbReference>
<dbReference type="CDD" id="cd16018">
    <property type="entry name" value="Enpp"/>
    <property type="match status" value="1"/>
</dbReference>
<dbReference type="PANTHER" id="PTHR10151:SF120">
    <property type="entry name" value="BIS(5'-ADENOSYL)-TRIPHOSPHATASE"/>
    <property type="match status" value="1"/>
</dbReference>
<comment type="caution">
    <text evidence="1">The sequence shown here is derived from an EMBL/GenBank/DDBJ whole genome shotgun (WGS) entry which is preliminary data.</text>
</comment>
<accession>A0A9X2KX04</accession>
<gene>
    <name evidence="1" type="ORF">M6D89_12420</name>
</gene>
<sequence>MQRTAVLNVVGLTRALLGEHTPNINRLAGRSTTIKPVTPAVTCAAQATYLTGKQPSEHGIVANGWYFRDQNEVWLWRQSNKLIQAPKIWDIARARDASFTCSNTFWWYAMATDADYTLTPRPLYLADGRKLPDCYTYPLELRETLTEKFGTFPLFHFWGPATSIKSSRWIADAAMHVETEHSPTLQLVYLPHLDYCLQKFGPDGDIGKDLQEIDELVGELIDFFTERDCQVILLSEYGIGPVNRPVHPNRILREAGKLSLKVDLGREYLDFHTCRAFAMSDHQIAHIYIQAPEDIDEIKALFSNTPGVAKVLAGAERAEYGLDHERAGELILLAEPDSWFTYYYWQDDARAPDYANQVEIHKKPGFDPCEMFLNPKLKLPKLRIVRKLLQKKLGFRYVLDVISTDPSQLKGSHGVWDGSDYTTPVLMSSNPDLLPGHQVHATDVCDLILQHIFTEPDTVNAPSLDTPDSEQETTDA</sequence>
<dbReference type="InterPro" id="IPR002591">
    <property type="entry name" value="Phosphodiest/P_Trfase"/>
</dbReference>
<protein>
    <submittedName>
        <fullName evidence="1">Alkaline phosphatase family protein</fullName>
    </submittedName>
</protein>
<dbReference type="PANTHER" id="PTHR10151">
    <property type="entry name" value="ECTONUCLEOTIDE PYROPHOSPHATASE/PHOSPHODIESTERASE"/>
    <property type="match status" value="1"/>
</dbReference>
<keyword evidence="2" id="KW-1185">Reference proteome</keyword>
<dbReference type="GO" id="GO:0016787">
    <property type="term" value="F:hydrolase activity"/>
    <property type="evidence" value="ECO:0007669"/>
    <property type="project" value="UniProtKB-ARBA"/>
</dbReference>
<evidence type="ECO:0000313" key="2">
    <source>
        <dbReference type="Proteomes" id="UP001139319"/>
    </source>
</evidence>
<dbReference type="RefSeq" id="WP_253968401.1">
    <property type="nucleotide sequence ID" value="NZ_JAMFTH010000004.1"/>
</dbReference>
<dbReference type="Pfam" id="PF01663">
    <property type="entry name" value="Phosphodiest"/>
    <property type="match status" value="1"/>
</dbReference>
<reference evidence="1" key="2">
    <citation type="submission" date="2023-01" db="EMBL/GenBank/DDBJ databases">
        <title>Gilvimarinus xylanilyticus HB14 isolated from Caulerpa lentillifera aquaculture base in Hainan, China.</title>
        <authorList>
            <person name="Zhang Y.-J."/>
        </authorList>
    </citation>
    <scope>NUCLEOTIDE SEQUENCE</scope>
    <source>
        <strain evidence="1">HB14</strain>
    </source>
</reference>